<protein>
    <submittedName>
        <fullName evidence="2">Uncharacterized protein</fullName>
    </submittedName>
</protein>
<dbReference type="OrthoDB" id="3005332at2759"/>
<feature type="region of interest" description="Disordered" evidence="1">
    <location>
        <begin position="120"/>
        <end position="142"/>
    </location>
</feature>
<proteinExistence type="predicted"/>
<evidence type="ECO:0000256" key="1">
    <source>
        <dbReference type="SAM" id="MobiDB-lite"/>
    </source>
</evidence>
<reference evidence="2 3" key="1">
    <citation type="journal article" date="2019" name="New Phytol.">
        <title>Comparative genomics reveals unique wood-decay strategies and fruiting body development in the Schizophyllaceae.</title>
        <authorList>
            <person name="Almasi E."/>
            <person name="Sahu N."/>
            <person name="Krizsan K."/>
            <person name="Balint B."/>
            <person name="Kovacs G.M."/>
            <person name="Kiss B."/>
            <person name="Cseklye J."/>
            <person name="Drula E."/>
            <person name="Henrissat B."/>
            <person name="Nagy I."/>
            <person name="Chovatia M."/>
            <person name="Adam C."/>
            <person name="LaButti K."/>
            <person name="Lipzen A."/>
            <person name="Riley R."/>
            <person name="Grigoriev I.V."/>
            <person name="Nagy L.G."/>
        </authorList>
    </citation>
    <scope>NUCLEOTIDE SEQUENCE [LARGE SCALE GENOMIC DNA]</scope>
    <source>
        <strain evidence="2 3">NL-1724</strain>
    </source>
</reference>
<dbReference type="AlphaFoldDB" id="A0A550CW79"/>
<accession>A0A550CW79</accession>
<dbReference type="Proteomes" id="UP000320762">
    <property type="component" value="Unassembled WGS sequence"/>
</dbReference>
<sequence>MASHDDVLMQVTRSQDSVDTLGASSQTFYDGSSTSSLPLYTPTDLNDSCKIGLDKTLSMCSGWNDSDSEPESTCEDAVEDTSLDYLLDAQLRDNPLDAFAELCWGLGEQRGRGWEWWDDDEDNSVENTHEEPADVSTPETEETCTKTVDDVAKTLASDEDALKARFRRPWARANDPLVHIRKPLSPFEHYDPPFCTYARDEGVGHFPMPASYVRQQRRPDAEHLRGFSLQRPQGRRLFELLVAKAHRLFGDIESR</sequence>
<keyword evidence="3" id="KW-1185">Reference proteome</keyword>
<organism evidence="2 3">
    <name type="scientific">Schizophyllum amplum</name>
    <dbReference type="NCBI Taxonomy" id="97359"/>
    <lineage>
        <taxon>Eukaryota</taxon>
        <taxon>Fungi</taxon>
        <taxon>Dikarya</taxon>
        <taxon>Basidiomycota</taxon>
        <taxon>Agaricomycotina</taxon>
        <taxon>Agaricomycetes</taxon>
        <taxon>Agaricomycetidae</taxon>
        <taxon>Agaricales</taxon>
        <taxon>Schizophyllaceae</taxon>
        <taxon>Schizophyllum</taxon>
    </lineage>
</organism>
<gene>
    <name evidence="2" type="ORF">BD626DRAFT_624479</name>
</gene>
<comment type="caution">
    <text evidence="2">The sequence shown here is derived from an EMBL/GenBank/DDBJ whole genome shotgun (WGS) entry which is preliminary data.</text>
</comment>
<name>A0A550CW79_9AGAR</name>
<evidence type="ECO:0000313" key="2">
    <source>
        <dbReference type="EMBL" id="TRM69047.1"/>
    </source>
</evidence>
<evidence type="ECO:0000313" key="3">
    <source>
        <dbReference type="Proteomes" id="UP000320762"/>
    </source>
</evidence>
<dbReference type="EMBL" id="VDMD01000001">
    <property type="protein sequence ID" value="TRM69047.1"/>
    <property type="molecule type" value="Genomic_DNA"/>
</dbReference>